<keyword evidence="5" id="KW-1185">Reference proteome</keyword>
<proteinExistence type="predicted"/>
<keyword evidence="1" id="KW-0175">Coiled coil</keyword>
<evidence type="ECO:0000256" key="1">
    <source>
        <dbReference type="SAM" id="Coils"/>
    </source>
</evidence>
<dbReference type="InterPro" id="IPR003399">
    <property type="entry name" value="Mce/MlaD"/>
</dbReference>
<evidence type="ECO:0000313" key="5">
    <source>
        <dbReference type="Proteomes" id="UP000199702"/>
    </source>
</evidence>
<dbReference type="InterPro" id="IPR052336">
    <property type="entry name" value="MlaD_Phospholipid_Transporter"/>
</dbReference>
<dbReference type="EMBL" id="FNYA01000001">
    <property type="protein sequence ID" value="SEI40402.1"/>
    <property type="molecule type" value="Genomic_DNA"/>
</dbReference>
<accession>A0A1H6QN09</accession>
<evidence type="ECO:0000259" key="3">
    <source>
        <dbReference type="Pfam" id="PF02470"/>
    </source>
</evidence>
<sequence length="350" mass="39222">MSNESSGNWKLGVFITLGVLLFAVTIYFIGLNRNLFGSNFVLRSEFKDVSGLKQGSNVRLSGINIGTVNKIDFISDSLVLVKLLIRKDVQQYIKTDAIASIGSDGLVGDKVLIITPGTTSNTMVNDNDIIASFKVIEIEDILSSVKVSADNAKIITDQFVQFSNKMNDKNGLLYKILTNQDFAFKIDNIISNLKVSVTEIAEFTPKLNDKNGVIDKAFTDKDWANSLEKSIYNLQKSSDDISSLTTKLNDKNNMISQILYNDTIVPAFNKTIRNLEISSNELVKFTSKINNDETVLSKLINNPKLAKSLDSTLINIEKRVEEFKELEEAAKDNFLLKSYFKKKNKKERKE</sequence>
<dbReference type="Proteomes" id="UP000199702">
    <property type="component" value="Unassembled WGS sequence"/>
</dbReference>
<name>A0A1H6QN09_9FLAO</name>
<evidence type="ECO:0000256" key="2">
    <source>
        <dbReference type="SAM" id="Phobius"/>
    </source>
</evidence>
<gene>
    <name evidence="4" type="ORF">SAMN05660918_0372</name>
</gene>
<keyword evidence="2" id="KW-1133">Transmembrane helix</keyword>
<keyword evidence="2" id="KW-0812">Transmembrane</keyword>
<feature type="transmembrane region" description="Helical" evidence="2">
    <location>
        <begin position="12"/>
        <end position="30"/>
    </location>
</feature>
<dbReference type="OrthoDB" id="9771725at2"/>
<protein>
    <submittedName>
        <fullName evidence="4">Phospholipid/cholesterol/gamma-HCH transport system substrate-binding protein</fullName>
    </submittedName>
</protein>
<keyword evidence="2" id="KW-0472">Membrane</keyword>
<dbReference type="AlphaFoldDB" id="A0A1H6QN09"/>
<dbReference type="PANTHER" id="PTHR33371:SF4">
    <property type="entry name" value="INTERMEMBRANE PHOSPHOLIPID TRANSPORT SYSTEM BINDING PROTEIN MLAD"/>
    <property type="match status" value="1"/>
</dbReference>
<feature type="domain" description="Mce/MlaD" evidence="3">
    <location>
        <begin position="43"/>
        <end position="117"/>
    </location>
</feature>
<dbReference type="STRING" id="402734.SAMN05660918_0372"/>
<organism evidence="4 5">
    <name type="scientific">Flavobacterium terrigena</name>
    <dbReference type="NCBI Taxonomy" id="402734"/>
    <lineage>
        <taxon>Bacteria</taxon>
        <taxon>Pseudomonadati</taxon>
        <taxon>Bacteroidota</taxon>
        <taxon>Flavobacteriia</taxon>
        <taxon>Flavobacteriales</taxon>
        <taxon>Flavobacteriaceae</taxon>
        <taxon>Flavobacterium</taxon>
    </lineage>
</organism>
<reference evidence="5" key="1">
    <citation type="submission" date="2016-10" db="EMBL/GenBank/DDBJ databases">
        <authorList>
            <person name="Varghese N."/>
            <person name="Submissions S."/>
        </authorList>
    </citation>
    <scope>NUCLEOTIDE SEQUENCE [LARGE SCALE GENOMIC DNA]</scope>
    <source>
        <strain evidence="5">DSM 17934</strain>
    </source>
</reference>
<dbReference type="RefSeq" id="WP_091306930.1">
    <property type="nucleotide sequence ID" value="NZ_FNYA01000001.1"/>
</dbReference>
<feature type="coiled-coil region" evidence="1">
    <location>
        <begin position="306"/>
        <end position="333"/>
    </location>
</feature>
<dbReference type="Pfam" id="PF02470">
    <property type="entry name" value="MlaD"/>
    <property type="match status" value="1"/>
</dbReference>
<dbReference type="PANTHER" id="PTHR33371">
    <property type="entry name" value="INTERMEMBRANE PHOSPHOLIPID TRANSPORT SYSTEM BINDING PROTEIN MLAD-RELATED"/>
    <property type="match status" value="1"/>
</dbReference>
<evidence type="ECO:0000313" key="4">
    <source>
        <dbReference type="EMBL" id="SEI40402.1"/>
    </source>
</evidence>